<evidence type="ECO:0000256" key="5">
    <source>
        <dbReference type="ARBA" id="ARBA00034865"/>
    </source>
</evidence>
<proteinExistence type="evidence at transcript level"/>
<evidence type="ECO:0000256" key="3">
    <source>
        <dbReference type="ARBA" id="ARBA00023212"/>
    </source>
</evidence>
<dbReference type="InterPro" id="IPR047125">
    <property type="entry name" value="DCTN5"/>
</dbReference>
<dbReference type="PANTHER" id="PTHR46126:SF1">
    <property type="entry name" value="DYNACTIN SUBUNIT 5"/>
    <property type="match status" value="1"/>
</dbReference>
<keyword evidence="3" id="KW-0206">Cytoskeleton</keyword>
<comment type="subcellular location">
    <subcellularLocation>
        <location evidence="1">Cytoplasm</location>
        <location evidence="1">Cytoskeleton</location>
    </subcellularLocation>
</comment>
<protein>
    <recommendedName>
        <fullName evidence="5">Dynactin subunit 5</fullName>
    </recommendedName>
</protein>
<evidence type="ECO:0000313" key="6">
    <source>
        <dbReference type="EMBL" id="WAW84818.1"/>
    </source>
</evidence>
<evidence type="ECO:0000256" key="4">
    <source>
        <dbReference type="ARBA" id="ARBA00034706"/>
    </source>
</evidence>
<dbReference type="InterPro" id="IPR011004">
    <property type="entry name" value="Trimer_LpxA-like_sf"/>
</dbReference>
<dbReference type="GO" id="GO:0005869">
    <property type="term" value="C:dynactin complex"/>
    <property type="evidence" value="ECO:0007669"/>
    <property type="project" value="TreeGrafter"/>
</dbReference>
<reference evidence="6" key="1">
    <citation type="submission" date="2022-03" db="EMBL/GenBank/DDBJ databases">
        <authorList>
            <person name="Mikhailov K."/>
            <person name="Kravchuk O."/>
            <person name="Lyupina Y."/>
            <person name="Adameyko K."/>
        </authorList>
    </citation>
    <scope>NUCLEOTIDE SEQUENCE</scope>
</reference>
<organism evidence="6">
    <name type="scientific">Halisarca dujardinii</name>
    <name type="common">Dujardin's slime sponge</name>
    <dbReference type="NCBI Taxonomy" id="2583056"/>
    <lineage>
        <taxon>Eukaryota</taxon>
        <taxon>Metazoa</taxon>
        <taxon>Porifera</taxon>
        <taxon>Demospongiae</taxon>
        <taxon>Verongimorpha</taxon>
        <taxon>Chondrillida</taxon>
        <taxon>Halisarcidae</taxon>
        <taxon>Halisarca</taxon>
    </lineage>
</organism>
<dbReference type="EMBL" id="OM982409">
    <property type="protein sequence ID" value="WAW84818.1"/>
    <property type="molecule type" value="mRNA"/>
</dbReference>
<dbReference type="Gene3D" id="2.160.10.10">
    <property type="entry name" value="Hexapeptide repeat proteins"/>
    <property type="match status" value="1"/>
</dbReference>
<evidence type="ECO:0000256" key="2">
    <source>
        <dbReference type="ARBA" id="ARBA00022490"/>
    </source>
</evidence>
<evidence type="ECO:0000256" key="1">
    <source>
        <dbReference type="ARBA" id="ARBA00004245"/>
    </source>
</evidence>
<dbReference type="SUPFAM" id="SSF51161">
    <property type="entry name" value="Trimeric LpxA-like enzymes"/>
    <property type="match status" value="1"/>
</dbReference>
<dbReference type="Pfam" id="PF21711">
    <property type="entry name" value="DCTN5"/>
    <property type="match status" value="1"/>
</dbReference>
<keyword evidence="2" id="KW-0963">Cytoplasm</keyword>
<dbReference type="CDD" id="cd03359">
    <property type="entry name" value="LbH_Dynactin_5"/>
    <property type="match status" value="1"/>
</dbReference>
<dbReference type="AlphaFoldDB" id="A0A9F1U3Z0"/>
<sequence>MEPQEILYDPSEYIETASGNKVSRNCLLCGSQHIVLSGKSIIQPKSILRGDLAQIHIGRNCIISTGVVISPPFRKLSSGSAFFPVQIGDNIFVGENTVICAASIGSYIYIGKNCVLSQGCVLRDCCRIEDNAIVPPDTVVPPFSVFSGSPGKLTGDLPESMQDLMIEVTRSYYSHFRSKNT</sequence>
<name>A0A9F1U3Z0_HALDU</name>
<comment type="similarity">
    <text evidence="4">Belongs to the dynactin subunits 5/6 family. Dynactin subunit 5 subfamily.</text>
</comment>
<accession>A0A9F1U3Z0</accession>
<dbReference type="PANTHER" id="PTHR46126">
    <property type="entry name" value="DYNACTIN SUBUNIT 5"/>
    <property type="match status" value="1"/>
</dbReference>